<dbReference type="Proteomes" id="UP001227101">
    <property type="component" value="Chromosome"/>
</dbReference>
<evidence type="ECO:0008006" key="4">
    <source>
        <dbReference type="Google" id="ProtNLM"/>
    </source>
</evidence>
<dbReference type="RefSeq" id="WP_285448922.1">
    <property type="nucleotide sequence ID" value="NZ_CP127173.1"/>
</dbReference>
<proteinExistence type="predicted"/>
<reference evidence="2 3" key="1">
    <citation type="submission" date="2023-06" db="EMBL/GenBank/DDBJ databases">
        <authorList>
            <person name="Oyuntsetseg B."/>
            <person name="Kim S.B."/>
        </authorList>
    </citation>
    <scope>NUCLEOTIDE SEQUENCE [LARGE SCALE GENOMIC DNA]</scope>
    <source>
        <strain evidence="2 3">2-2</strain>
    </source>
</reference>
<dbReference type="EMBL" id="CP127173">
    <property type="protein sequence ID" value="WIV52582.1"/>
    <property type="molecule type" value="Genomic_DNA"/>
</dbReference>
<accession>A0ABY8X853</accession>
<evidence type="ECO:0000256" key="1">
    <source>
        <dbReference type="SAM" id="MobiDB-lite"/>
    </source>
</evidence>
<organism evidence="2 3">
    <name type="scientific">Amycolatopsis nalaikhensis</name>
    <dbReference type="NCBI Taxonomy" id="715472"/>
    <lineage>
        <taxon>Bacteria</taxon>
        <taxon>Bacillati</taxon>
        <taxon>Actinomycetota</taxon>
        <taxon>Actinomycetes</taxon>
        <taxon>Pseudonocardiales</taxon>
        <taxon>Pseudonocardiaceae</taxon>
        <taxon>Amycolatopsis</taxon>
    </lineage>
</organism>
<name>A0ABY8X853_9PSEU</name>
<sequence>MTCILTLAGLIASGCAADYDERIEYLHKVALRGVEVHILLQNQGDKVNEDNCKTANKALNDDAPDTTGGPDPKVSEEWKQLVEQTFLTACVSGKY</sequence>
<feature type="region of interest" description="Disordered" evidence="1">
    <location>
        <begin position="55"/>
        <end position="74"/>
    </location>
</feature>
<keyword evidence="3" id="KW-1185">Reference proteome</keyword>
<evidence type="ECO:0000313" key="2">
    <source>
        <dbReference type="EMBL" id="WIV52582.1"/>
    </source>
</evidence>
<protein>
    <recommendedName>
        <fullName evidence="4">Lipoprotein</fullName>
    </recommendedName>
</protein>
<evidence type="ECO:0000313" key="3">
    <source>
        <dbReference type="Proteomes" id="UP001227101"/>
    </source>
</evidence>
<gene>
    <name evidence="2" type="ORF">QP939_26845</name>
</gene>